<dbReference type="InterPro" id="IPR005546">
    <property type="entry name" value="Autotransporte_beta"/>
</dbReference>
<evidence type="ECO:0000259" key="1">
    <source>
        <dbReference type="PROSITE" id="PS51208"/>
    </source>
</evidence>
<dbReference type="NCBIfam" id="TIGR01414">
    <property type="entry name" value="autotrans_barl"/>
    <property type="match status" value="1"/>
</dbReference>
<dbReference type="SUPFAM" id="SSF103515">
    <property type="entry name" value="Autotransporter"/>
    <property type="match status" value="1"/>
</dbReference>
<feature type="domain" description="Autotransporter" evidence="1">
    <location>
        <begin position="376"/>
        <end position="659"/>
    </location>
</feature>
<dbReference type="Pfam" id="PF03797">
    <property type="entry name" value="Autotransporter"/>
    <property type="match status" value="1"/>
</dbReference>
<gene>
    <name evidence="2" type="ORF">PNO31109_03384</name>
</gene>
<name>A0A5E4WR32_9BURK</name>
<dbReference type="GO" id="GO:0019867">
    <property type="term" value="C:outer membrane"/>
    <property type="evidence" value="ECO:0007669"/>
    <property type="project" value="InterPro"/>
</dbReference>
<sequence length="659" mass="67407">MSGDGVTRAPAILFAGSNNSLELWAGSAISGNVDATAGTNNALILGGATDSSFDLSQIGLTAQYRGFRVFRKTGTSLWTLTGTGASITPWSVEAGTLQVGSDASPNTLLNGDVQVDSAGTLRGRGTIVGNVTNNGIVRPGASIGTLTIDGNYVQNANATLLVDVSNAPTTKGQTSDTGYSRLVVTGNVTLSPGASISLSGTGAAYGFALAQRFVVIQARTGATVSYNAGLLNYGVSDARYALTGADVTDAASGARNLVVTVGAQPAEPTIPSDAGATPSIPSPIRPTTPAAIASLGGLQSYTGVGNLALLNLYNASLAIGSVSEANHAGAQLSPAHQLAASRAAAAPTFNTLSLVGARADSLRLAQSGSRGIATGDGAPVFGLWGQGFGGHASQGMVDDIAGYSANYGGLMLGVDRALGDKWLAGGVFSFSHTKINGSDDNSGTSTQVNGYGLLAYASYFGSPWYVNLSGGVVQQRYNTTRVMDFTGFSGVAKGAFSGQQYVARTEFGYPLALGSGTLTPLASLTYSYLHQGSYTETGGNGAALSVGTAHTSSLRSALGARLEKAYATRYGDIMPFVQVQWIHEFVNSRALTGASYAGDFTGETAFTAVGPSPVRDLADITLGATLMRRNNLSLTARYELQVGARFVSQTGSLRLQQRF</sequence>
<dbReference type="SUPFAM" id="SSF51126">
    <property type="entry name" value="Pectin lyase-like"/>
    <property type="match status" value="1"/>
</dbReference>
<reference evidence="2 3" key="1">
    <citation type="submission" date="2019-08" db="EMBL/GenBank/DDBJ databases">
        <authorList>
            <person name="Peeters C."/>
        </authorList>
    </citation>
    <scope>NUCLEOTIDE SEQUENCE [LARGE SCALE GENOMIC DNA]</scope>
    <source>
        <strain evidence="2 3">LMG 31109</strain>
    </source>
</reference>
<organism evidence="2 3">
    <name type="scientific">Pandoraea nosoerga</name>
    <dbReference type="NCBI Taxonomy" id="2508296"/>
    <lineage>
        <taxon>Bacteria</taxon>
        <taxon>Pseudomonadati</taxon>
        <taxon>Pseudomonadota</taxon>
        <taxon>Betaproteobacteria</taxon>
        <taxon>Burkholderiales</taxon>
        <taxon>Burkholderiaceae</taxon>
        <taxon>Pandoraea</taxon>
    </lineage>
</organism>
<accession>A0A5E4WR32</accession>
<proteinExistence type="predicted"/>
<dbReference type="AlphaFoldDB" id="A0A5E4WR32"/>
<evidence type="ECO:0000313" key="2">
    <source>
        <dbReference type="EMBL" id="VVE26054.1"/>
    </source>
</evidence>
<dbReference type="PROSITE" id="PS51208">
    <property type="entry name" value="AUTOTRANSPORTER"/>
    <property type="match status" value="1"/>
</dbReference>
<dbReference type="InterPro" id="IPR036709">
    <property type="entry name" value="Autotransporte_beta_dom_sf"/>
</dbReference>
<dbReference type="Proteomes" id="UP000367825">
    <property type="component" value="Unassembled WGS sequence"/>
</dbReference>
<dbReference type="InterPro" id="IPR006315">
    <property type="entry name" value="OM_autotransptr_brl_dom"/>
</dbReference>
<dbReference type="EMBL" id="CABPSC010000014">
    <property type="protein sequence ID" value="VVE26054.1"/>
    <property type="molecule type" value="Genomic_DNA"/>
</dbReference>
<keyword evidence="3" id="KW-1185">Reference proteome</keyword>
<dbReference type="Gene3D" id="2.40.128.130">
    <property type="entry name" value="Autotransporter beta-domain"/>
    <property type="match status" value="1"/>
</dbReference>
<protein>
    <submittedName>
        <fullName evidence="2">Autotransporter domain-containing protein</fullName>
    </submittedName>
</protein>
<dbReference type="SMART" id="SM00869">
    <property type="entry name" value="Autotransporter"/>
    <property type="match status" value="1"/>
</dbReference>
<evidence type="ECO:0000313" key="3">
    <source>
        <dbReference type="Proteomes" id="UP000367825"/>
    </source>
</evidence>
<dbReference type="InterPro" id="IPR011050">
    <property type="entry name" value="Pectin_lyase_fold/virulence"/>
</dbReference>